<reference evidence="2 3" key="1">
    <citation type="submission" date="2016-09" db="EMBL/GenBank/DDBJ databases">
        <title>Draft genome sequence for the type strain of Vulcanibacillus modesticaldus BR, a strictly anaerobic, moderately thermophilic, and nitrate-reducing bacterium from deep sea-hydrothermal vents of the Mid-Atlantic Ridge.</title>
        <authorList>
            <person name="Abin C.A."/>
            <person name="Hollibaugh J.T."/>
        </authorList>
    </citation>
    <scope>NUCLEOTIDE SEQUENCE [LARGE SCALE GENOMIC DNA]</scope>
    <source>
        <strain evidence="2 3">BR</strain>
    </source>
</reference>
<name>A0A1D2YTW4_9BACI</name>
<keyword evidence="1" id="KW-0812">Transmembrane</keyword>
<evidence type="ECO:0000313" key="2">
    <source>
        <dbReference type="EMBL" id="OEF99150.1"/>
    </source>
</evidence>
<feature type="transmembrane region" description="Helical" evidence="1">
    <location>
        <begin position="5"/>
        <end position="25"/>
    </location>
</feature>
<accession>A0A1D2YTW4</accession>
<keyword evidence="3" id="KW-1185">Reference proteome</keyword>
<gene>
    <name evidence="2" type="ORF">BHF71_09965</name>
</gene>
<organism evidence="2 3">
    <name type="scientific">Vulcanibacillus modesticaldus</name>
    <dbReference type="NCBI Taxonomy" id="337097"/>
    <lineage>
        <taxon>Bacteria</taxon>
        <taxon>Bacillati</taxon>
        <taxon>Bacillota</taxon>
        <taxon>Bacilli</taxon>
        <taxon>Bacillales</taxon>
        <taxon>Bacillaceae</taxon>
        <taxon>Vulcanibacillus</taxon>
    </lineage>
</organism>
<protein>
    <submittedName>
        <fullName evidence="2">Uncharacterized protein</fullName>
    </submittedName>
</protein>
<keyword evidence="1" id="KW-0472">Membrane</keyword>
<sequence length="140" mass="15728">MKIPIFVKISFWGMLFYIMGAFLLGNVAQESQFYNYWITYGTILLGFVAVGAGVSWIIQIKSAAKFIIHSLLTSLTILLIPFVISFFLPDAYVEQVSNNVVIDIEHYDVSIIFGFGSLITMGISLIITLIGSFNLLFKRK</sequence>
<proteinExistence type="predicted"/>
<comment type="caution">
    <text evidence="2">The sequence shown here is derived from an EMBL/GenBank/DDBJ whole genome shotgun (WGS) entry which is preliminary data.</text>
</comment>
<evidence type="ECO:0000313" key="3">
    <source>
        <dbReference type="Proteomes" id="UP000243739"/>
    </source>
</evidence>
<keyword evidence="1" id="KW-1133">Transmembrane helix</keyword>
<feature type="transmembrane region" description="Helical" evidence="1">
    <location>
        <begin position="70"/>
        <end position="89"/>
    </location>
</feature>
<feature type="transmembrane region" description="Helical" evidence="1">
    <location>
        <begin position="37"/>
        <end position="58"/>
    </location>
</feature>
<evidence type="ECO:0000256" key="1">
    <source>
        <dbReference type="SAM" id="Phobius"/>
    </source>
</evidence>
<dbReference type="AlphaFoldDB" id="A0A1D2YTW4"/>
<dbReference type="EMBL" id="MIJF01000032">
    <property type="protein sequence ID" value="OEF99150.1"/>
    <property type="molecule type" value="Genomic_DNA"/>
</dbReference>
<feature type="transmembrane region" description="Helical" evidence="1">
    <location>
        <begin position="109"/>
        <end position="137"/>
    </location>
</feature>
<dbReference type="Proteomes" id="UP000243739">
    <property type="component" value="Unassembled WGS sequence"/>
</dbReference>